<dbReference type="EMBL" id="JBHSLC010000114">
    <property type="protein sequence ID" value="MFC5359451.1"/>
    <property type="molecule type" value="Genomic_DNA"/>
</dbReference>
<accession>A0ABW0GFU3</accession>
<evidence type="ECO:0000313" key="2">
    <source>
        <dbReference type="Proteomes" id="UP001596166"/>
    </source>
</evidence>
<dbReference type="Proteomes" id="UP001596166">
    <property type="component" value="Unassembled WGS sequence"/>
</dbReference>
<comment type="caution">
    <text evidence="1">The sequence shown here is derived from an EMBL/GenBank/DDBJ whole genome shotgun (WGS) entry which is preliminary data.</text>
</comment>
<proteinExistence type="predicted"/>
<protein>
    <recommendedName>
        <fullName evidence="3">PepSY domain-containing protein</fullName>
    </recommendedName>
</protein>
<evidence type="ECO:0000313" key="1">
    <source>
        <dbReference type="EMBL" id="MFC5359451.1"/>
    </source>
</evidence>
<sequence>MRIRYDQPGARLCRIVDAASGEPITNVIEADDTEGWYVAYKLGPDGKFVLSADRESCVTERVERPITIIAPA</sequence>
<evidence type="ECO:0008006" key="3">
    <source>
        <dbReference type="Google" id="ProtNLM"/>
    </source>
</evidence>
<keyword evidence="2" id="KW-1185">Reference proteome</keyword>
<dbReference type="RefSeq" id="WP_376999490.1">
    <property type="nucleotide sequence ID" value="NZ_JBHSLC010000114.1"/>
</dbReference>
<organism evidence="1 2">
    <name type="scientific">Azospirillum himalayense</name>
    <dbReference type="NCBI Taxonomy" id="654847"/>
    <lineage>
        <taxon>Bacteria</taxon>
        <taxon>Pseudomonadati</taxon>
        <taxon>Pseudomonadota</taxon>
        <taxon>Alphaproteobacteria</taxon>
        <taxon>Rhodospirillales</taxon>
        <taxon>Azospirillaceae</taxon>
        <taxon>Azospirillum</taxon>
    </lineage>
</organism>
<name>A0ABW0GFU3_9PROT</name>
<gene>
    <name evidence="1" type="ORF">ACFPMG_31090</name>
</gene>
<reference evidence="2" key="1">
    <citation type="journal article" date="2019" name="Int. J. Syst. Evol. Microbiol.">
        <title>The Global Catalogue of Microorganisms (GCM) 10K type strain sequencing project: providing services to taxonomists for standard genome sequencing and annotation.</title>
        <authorList>
            <consortium name="The Broad Institute Genomics Platform"/>
            <consortium name="The Broad Institute Genome Sequencing Center for Infectious Disease"/>
            <person name="Wu L."/>
            <person name="Ma J."/>
        </authorList>
    </citation>
    <scope>NUCLEOTIDE SEQUENCE [LARGE SCALE GENOMIC DNA]</scope>
    <source>
        <strain evidence="2">CCUG 58760</strain>
    </source>
</reference>